<dbReference type="AlphaFoldDB" id="A0A0J7KCX0"/>
<evidence type="ECO:0000256" key="1">
    <source>
        <dbReference type="SAM" id="MobiDB-lite"/>
    </source>
</evidence>
<feature type="region of interest" description="Disordered" evidence="1">
    <location>
        <begin position="87"/>
        <end position="134"/>
    </location>
</feature>
<dbReference type="Proteomes" id="UP000036403">
    <property type="component" value="Unassembled WGS sequence"/>
</dbReference>
<feature type="compositionally biased region" description="Polar residues" evidence="1">
    <location>
        <begin position="26"/>
        <end position="35"/>
    </location>
</feature>
<protein>
    <submittedName>
        <fullName evidence="2">Protein cbr-spd-5</fullName>
    </submittedName>
</protein>
<evidence type="ECO:0000313" key="2">
    <source>
        <dbReference type="EMBL" id="KMQ88177.1"/>
    </source>
</evidence>
<organism evidence="2 3">
    <name type="scientific">Lasius niger</name>
    <name type="common">Black garden ant</name>
    <dbReference type="NCBI Taxonomy" id="67767"/>
    <lineage>
        <taxon>Eukaryota</taxon>
        <taxon>Metazoa</taxon>
        <taxon>Ecdysozoa</taxon>
        <taxon>Arthropoda</taxon>
        <taxon>Hexapoda</taxon>
        <taxon>Insecta</taxon>
        <taxon>Pterygota</taxon>
        <taxon>Neoptera</taxon>
        <taxon>Endopterygota</taxon>
        <taxon>Hymenoptera</taxon>
        <taxon>Apocrita</taxon>
        <taxon>Aculeata</taxon>
        <taxon>Formicoidea</taxon>
        <taxon>Formicidae</taxon>
        <taxon>Formicinae</taxon>
        <taxon>Lasius</taxon>
        <taxon>Lasius</taxon>
    </lineage>
</organism>
<feature type="non-terminal residue" evidence="2">
    <location>
        <position position="134"/>
    </location>
</feature>
<proteinExistence type="predicted"/>
<dbReference type="EMBL" id="LBMM01009383">
    <property type="protein sequence ID" value="KMQ88177.1"/>
    <property type="molecule type" value="Genomic_DNA"/>
</dbReference>
<feature type="compositionally biased region" description="Polar residues" evidence="1">
    <location>
        <begin position="119"/>
        <end position="134"/>
    </location>
</feature>
<gene>
    <name evidence="2" type="ORF">RF55_12377</name>
</gene>
<sequence length="134" mass="15365">MQPSREHQISRSLPPPTSPGPERQDSTAGSPTLSRTRTERHVKWSFLPWKLARLELSPPRRTRPLRNLLTTWDIRVRRYTSPRETWEVPHLLSPLLASPTRSDIRDTQTAQPAHVHRGTQASTPTPRVEQATQS</sequence>
<reference evidence="2 3" key="1">
    <citation type="submission" date="2015-04" db="EMBL/GenBank/DDBJ databases">
        <title>Lasius niger genome sequencing.</title>
        <authorList>
            <person name="Konorov E.A."/>
            <person name="Nikitin M.A."/>
            <person name="Kirill M.V."/>
            <person name="Chang P."/>
        </authorList>
    </citation>
    <scope>NUCLEOTIDE SEQUENCE [LARGE SCALE GENOMIC DNA]</scope>
    <source>
        <tissue evidence="2">Whole</tissue>
    </source>
</reference>
<comment type="caution">
    <text evidence="2">The sequence shown here is derived from an EMBL/GenBank/DDBJ whole genome shotgun (WGS) entry which is preliminary data.</text>
</comment>
<accession>A0A0J7KCX0</accession>
<feature type="region of interest" description="Disordered" evidence="1">
    <location>
        <begin position="1"/>
        <end position="38"/>
    </location>
</feature>
<keyword evidence="3" id="KW-1185">Reference proteome</keyword>
<dbReference type="PaxDb" id="67767-A0A0J7KCX0"/>
<evidence type="ECO:0000313" key="3">
    <source>
        <dbReference type="Proteomes" id="UP000036403"/>
    </source>
</evidence>
<name>A0A0J7KCX0_LASNI</name>